<sequence>MAPEPTQLESEGATSLFTKKDTRNATGPSTLRSPPQLGLLQSFYLNAQLAYGQWRYGGRGSVRRISGSRMIKTTSRTLVTEALTLEYIGANTTIPVPRVRRLFKDSRGYLNLVMDYVEGKELEAVWHDLQPVDRLSIMHQLRDYIGQLRMLVPPRPGAVEALDGNSCKDFRIGTDPFGPFSSVAEFQTFLGRDWLMENKLAEYEEFVPALQRCASRSYRTVFTHCDLAPRNILVKGQHIVAIVDWEMGGWYPEYWEYTQAYFSNLGYPKGFWELFEKEAVPQRYPDELITERCLVSEFVRY</sequence>
<feature type="domain" description="Aminoglycoside phosphotransferase" evidence="2">
    <location>
        <begin position="92"/>
        <end position="261"/>
    </location>
</feature>
<comment type="caution">
    <text evidence="3">The sequence shown here is derived from an EMBL/GenBank/DDBJ whole genome shotgun (WGS) entry which is preliminary data.</text>
</comment>
<dbReference type="AlphaFoldDB" id="A0AAD6VEN5"/>
<dbReference type="Gene3D" id="3.90.1200.10">
    <property type="match status" value="1"/>
</dbReference>
<dbReference type="InterPro" id="IPR011009">
    <property type="entry name" value="Kinase-like_dom_sf"/>
</dbReference>
<organism evidence="3 4">
    <name type="scientific">Mycena pura</name>
    <dbReference type="NCBI Taxonomy" id="153505"/>
    <lineage>
        <taxon>Eukaryota</taxon>
        <taxon>Fungi</taxon>
        <taxon>Dikarya</taxon>
        <taxon>Basidiomycota</taxon>
        <taxon>Agaricomycotina</taxon>
        <taxon>Agaricomycetes</taxon>
        <taxon>Agaricomycetidae</taxon>
        <taxon>Agaricales</taxon>
        <taxon>Marasmiineae</taxon>
        <taxon>Mycenaceae</taxon>
        <taxon>Mycena</taxon>
    </lineage>
</organism>
<dbReference type="SUPFAM" id="SSF56112">
    <property type="entry name" value="Protein kinase-like (PK-like)"/>
    <property type="match status" value="1"/>
</dbReference>
<evidence type="ECO:0000313" key="4">
    <source>
        <dbReference type="Proteomes" id="UP001219525"/>
    </source>
</evidence>
<dbReference type="PANTHER" id="PTHR21310">
    <property type="entry name" value="AMINOGLYCOSIDE PHOSPHOTRANSFERASE-RELATED-RELATED"/>
    <property type="match status" value="1"/>
</dbReference>
<keyword evidence="4" id="KW-1185">Reference proteome</keyword>
<dbReference type="EMBL" id="JARJCW010000031">
    <property type="protein sequence ID" value="KAJ7209171.1"/>
    <property type="molecule type" value="Genomic_DNA"/>
</dbReference>
<dbReference type="Pfam" id="PF01636">
    <property type="entry name" value="APH"/>
    <property type="match status" value="1"/>
</dbReference>
<proteinExistence type="predicted"/>
<keyword evidence="3" id="KW-0418">Kinase</keyword>
<dbReference type="CDD" id="cd05120">
    <property type="entry name" value="APH_ChoK_like"/>
    <property type="match status" value="1"/>
</dbReference>
<feature type="compositionally biased region" description="Polar residues" evidence="1">
    <location>
        <begin position="7"/>
        <end position="17"/>
    </location>
</feature>
<evidence type="ECO:0000256" key="1">
    <source>
        <dbReference type="SAM" id="MobiDB-lite"/>
    </source>
</evidence>
<feature type="compositionally biased region" description="Polar residues" evidence="1">
    <location>
        <begin position="24"/>
        <end position="33"/>
    </location>
</feature>
<dbReference type="PANTHER" id="PTHR21310:SF58">
    <property type="entry name" value="AMINOGLYCOSIDE PHOSPHOTRANSFERASE DOMAIN-CONTAINING PROTEIN"/>
    <property type="match status" value="1"/>
</dbReference>
<dbReference type="Proteomes" id="UP001219525">
    <property type="component" value="Unassembled WGS sequence"/>
</dbReference>
<feature type="region of interest" description="Disordered" evidence="1">
    <location>
        <begin position="1"/>
        <end position="33"/>
    </location>
</feature>
<dbReference type="InterPro" id="IPR002575">
    <property type="entry name" value="Aminoglycoside_PTrfase"/>
</dbReference>
<keyword evidence="3" id="KW-0808">Transferase</keyword>
<gene>
    <name evidence="3" type="ORF">GGX14DRAFT_499354</name>
</gene>
<dbReference type="InterPro" id="IPR051678">
    <property type="entry name" value="AGP_Transferase"/>
</dbReference>
<protein>
    <submittedName>
        <fullName evidence="3">Kinase-like domain-containing protein</fullName>
    </submittedName>
</protein>
<dbReference type="GO" id="GO:0016301">
    <property type="term" value="F:kinase activity"/>
    <property type="evidence" value="ECO:0007669"/>
    <property type="project" value="UniProtKB-KW"/>
</dbReference>
<evidence type="ECO:0000313" key="3">
    <source>
        <dbReference type="EMBL" id="KAJ7209171.1"/>
    </source>
</evidence>
<reference evidence="3" key="1">
    <citation type="submission" date="2023-03" db="EMBL/GenBank/DDBJ databases">
        <title>Massive genome expansion in bonnet fungi (Mycena s.s.) driven by repeated elements and novel gene families across ecological guilds.</title>
        <authorList>
            <consortium name="Lawrence Berkeley National Laboratory"/>
            <person name="Harder C.B."/>
            <person name="Miyauchi S."/>
            <person name="Viragh M."/>
            <person name="Kuo A."/>
            <person name="Thoen E."/>
            <person name="Andreopoulos B."/>
            <person name="Lu D."/>
            <person name="Skrede I."/>
            <person name="Drula E."/>
            <person name="Henrissat B."/>
            <person name="Morin E."/>
            <person name="Kohler A."/>
            <person name="Barry K."/>
            <person name="LaButti K."/>
            <person name="Morin E."/>
            <person name="Salamov A."/>
            <person name="Lipzen A."/>
            <person name="Mereny Z."/>
            <person name="Hegedus B."/>
            <person name="Baldrian P."/>
            <person name="Stursova M."/>
            <person name="Weitz H."/>
            <person name="Taylor A."/>
            <person name="Grigoriev I.V."/>
            <person name="Nagy L.G."/>
            <person name="Martin F."/>
            <person name="Kauserud H."/>
        </authorList>
    </citation>
    <scope>NUCLEOTIDE SEQUENCE</scope>
    <source>
        <strain evidence="3">9144</strain>
    </source>
</reference>
<accession>A0AAD6VEN5</accession>
<evidence type="ECO:0000259" key="2">
    <source>
        <dbReference type="Pfam" id="PF01636"/>
    </source>
</evidence>
<name>A0AAD6VEN5_9AGAR</name>